<accession>A0A1I6ZT62</accession>
<dbReference type="Pfam" id="PF01809">
    <property type="entry name" value="YidD"/>
    <property type="match status" value="1"/>
</dbReference>
<sequence>MCKPDLLPKERPASLMARLGIGLIWIYQHSLSLILGRACRYQPSCSHYTAEAMTRFGFWRGGWIGLSRIIRCNPYGASGYDPVPLSLPKASKWYLPWRYGHWNGDHIDPKTRFDLKD</sequence>
<evidence type="ECO:0000313" key="2">
    <source>
        <dbReference type="EMBL" id="SFT65894.1"/>
    </source>
</evidence>
<protein>
    <recommendedName>
        <fullName evidence="1">Putative membrane protein insertion efficiency factor</fullName>
    </recommendedName>
</protein>
<evidence type="ECO:0000256" key="1">
    <source>
        <dbReference type="HAMAP-Rule" id="MF_00386"/>
    </source>
</evidence>
<evidence type="ECO:0000313" key="3">
    <source>
        <dbReference type="Proteomes" id="UP000183371"/>
    </source>
</evidence>
<organism evidence="2 3">
    <name type="scientific">Pseudovibrio denitrificans</name>
    <dbReference type="NCBI Taxonomy" id="258256"/>
    <lineage>
        <taxon>Bacteria</taxon>
        <taxon>Pseudomonadati</taxon>
        <taxon>Pseudomonadota</taxon>
        <taxon>Alphaproteobacteria</taxon>
        <taxon>Hyphomicrobiales</taxon>
        <taxon>Stappiaceae</taxon>
        <taxon>Pseudovibrio</taxon>
    </lineage>
</organism>
<dbReference type="InterPro" id="IPR002696">
    <property type="entry name" value="Membr_insert_effic_factor_YidD"/>
</dbReference>
<reference evidence="3" key="1">
    <citation type="submission" date="2016-10" db="EMBL/GenBank/DDBJ databases">
        <authorList>
            <person name="Varghese N."/>
            <person name="Submissions S."/>
        </authorList>
    </citation>
    <scope>NUCLEOTIDE SEQUENCE [LARGE SCALE GENOMIC DNA]</scope>
    <source>
        <strain evidence="3">DSM 17465</strain>
    </source>
</reference>
<gene>
    <name evidence="2" type="ORF">SAMN05444141_102593</name>
</gene>
<proteinExistence type="inferred from homology"/>
<dbReference type="HAMAP" id="MF_00386">
    <property type="entry name" value="UPF0161_YidD"/>
    <property type="match status" value="1"/>
</dbReference>
<dbReference type="NCBIfam" id="TIGR00278">
    <property type="entry name" value="membrane protein insertion efficiency factor YidD"/>
    <property type="match status" value="1"/>
</dbReference>
<dbReference type="RefSeq" id="WP_083416703.1">
    <property type="nucleotide sequence ID" value="NZ_FPBD01000002.1"/>
</dbReference>
<dbReference type="EMBL" id="FPBD01000002">
    <property type="protein sequence ID" value="SFT65894.1"/>
    <property type="molecule type" value="Genomic_DNA"/>
</dbReference>
<dbReference type="SMART" id="SM01234">
    <property type="entry name" value="Haemolytic"/>
    <property type="match status" value="1"/>
</dbReference>
<comment type="subcellular location">
    <subcellularLocation>
        <location evidence="1">Cell membrane</location>
        <topology evidence="1">Peripheral membrane protein</topology>
        <orientation evidence="1">Cytoplasmic side</orientation>
    </subcellularLocation>
</comment>
<dbReference type="AlphaFoldDB" id="A0A1I6ZT62"/>
<keyword evidence="1" id="KW-0472">Membrane</keyword>
<keyword evidence="3" id="KW-1185">Reference proteome</keyword>
<dbReference type="PANTHER" id="PTHR33383">
    <property type="entry name" value="MEMBRANE PROTEIN INSERTION EFFICIENCY FACTOR-RELATED"/>
    <property type="match status" value="1"/>
</dbReference>
<dbReference type="PANTHER" id="PTHR33383:SF1">
    <property type="entry name" value="MEMBRANE PROTEIN INSERTION EFFICIENCY FACTOR-RELATED"/>
    <property type="match status" value="1"/>
</dbReference>
<dbReference type="Proteomes" id="UP000183371">
    <property type="component" value="Unassembled WGS sequence"/>
</dbReference>
<comment type="function">
    <text evidence="1">Could be involved in insertion of integral membrane proteins into the membrane.</text>
</comment>
<name>A0A1I6ZT62_9HYPH</name>
<keyword evidence="1" id="KW-1003">Cell membrane</keyword>
<dbReference type="GO" id="GO:0005886">
    <property type="term" value="C:plasma membrane"/>
    <property type="evidence" value="ECO:0007669"/>
    <property type="project" value="UniProtKB-SubCell"/>
</dbReference>
<comment type="similarity">
    <text evidence="1">Belongs to the UPF0161 family.</text>
</comment>